<sequence length="749" mass="86399">MVTIKDVAKKADVSIATVSNYLNRTKPVSKELGARIQNAVDELGYSLNLNAKILKTAQYMDIGVILPSLNDSYYVQLFQGIKTYFQNTNYFINLVFSNNIPELEVTIAQNLKRKQICGLILVSCQPENWKFYYDNFTSKKIPLVLIDRKIYGLETNFVSCNNRVLIRNMVDELLKRKMENIFLLSGPEKFYCELECMKGMRDAFENNGKQNVSDYFIQTNMGKEDAFRKTLQLLKRKKPDAIVTTSESLALGIIEGIRLIGYTTVDIPIFTLGEQHWNLHTHSFATNSLVRPAMNLGKTASKLLLEQLESPLTKESEKIILAGCSSDWEHEKRYLSVKKKPESEQKKLRVLMLDTPQVESISGLILNFEKRTGIKMEIITMPHNELYNTILTTYSENQEKSYDVFMYDMPWLSFLAAEGILEDISDKMKEMDLELFFPGALKYYSMFNGRYFGIPFMYAPQVLFYRKDLFEDVAVKKEYEKQNNISLRPPVTLKEFNTISEFFSDKTNIIEYGTSIPTAYNECLTPEVYMRLKAFGGHIFDQEGNVVFESDQTLRAYINFLRAIKFAKPDYRIATDMSAAQDFIDGKIAMLISYPSFLRNIPDLRKNSMIGSIGYHLIPGRTPLLGGWSLGINQHSSNKEEAFQFLKWTCEEQTANYTTLLGGLTVLTNTYVNDELSDLYPWLPLYYSIYQYTKPVIPPKLLNNKVIPQWEIDEVVCKWLYKLLDSEIEVRETISETQKALQILAKQYQ</sequence>
<reference evidence="5" key="3">
    <citation type="submission" date="2022-12" db="EMBL/GenBank/DDBJ databases">
        <title>Genome of R. gnavus strain RSHDN_120.</title>
        <authorList>
            <person name="Abdugheni R."/>
        </authorList>
    </citation>
    <scope>NUCLEOTIDE SEQUENCE</scope>
    <source>
        <strain evidence="5">RSHDN_120</strain>
    </source>
</reference>
<evidence type="ECO:0000256" key="2">
    <source>
        <dbReference type="ARBA" id="ARBA00023125"/>
    </source>
</evidence>
<dbReference type="GO" id="GO:0000976">
    <property type="term" value="F:transcription cis-regulatory region binding"/>
    <property type="evidence" value="ECO:0007669"/>
    <property type="project" value="TreeGrafter"/>
</dbReference>
<organism evidence="5 8">
    <name type="scientific">Mediterraneibacter gnavus</name>
    <name type="common">Ruminococcus gnavus</name>
    <dbReference type="NCBI Taxonomy" id="33038"/>
    <lineage>
        <taxon>Bacteria</taxon>
        <taxon>Bacillati</taxon>
        <taxon>Bacillota</taxon>
        <taxon>Clostridia</taxon>
        <taxon>Lachnospirales</taxon>
        <taxon>Lachnospiraceae</taxon>
        <taxon>Mediterraneibacter</taxon>
    </lineage>
</organism>
<dbReference type="Proteomes" id="UP001149331">
    <property type="component" value="Unassembled WGS sequence"/>
</dbReference>
<feature type="domain" description="HTH lacI-type" evidence="4">
    <location>
        <begin position="2"/>
        <end position="56"/>
    </location>
</feature>
<dbReference type="Pfam" id="PF00356">
    <property type="entry name" value="LacI"/>
    <property type="match status" value="1"/>
</dbReference>
<dbReference type="Proteomes" id="UP001296581">
    <property type="component" value="Unassembled WGS sequence"/>
</dbReference>
<dbReference type="Pfam" id="PF13416">
    <property type="entry name" value="SBP_bac_8"/>
    <property type="match status" value="1"/>
</dbReference>
<dbReference type="InterPro" id="IPR025997">
    <property type="entry name" value="SBP_2_dom"/>
</dbReference>
<dbReference type="SUPFAM" id="SSF53822">
    <property type="entry name" value="Periplasmic binding protein-like I"/>
    <property type="match status" value="1"/>
</dbReference>
<dbReference type="InterPro" id="IPR010982">
    <property type="entry name" value="Lambda_DNA-bd_dom_sf"/>
</dbReference>
<dbReference type="EMBL" id="JAAIRM010000010">
    <property type="protein sequence ID" value="NSI19183.1"/>
    <property type="molecule type" value="Genomic_DNA"/>
</dbReference>
<evidence type="ECO:0000313" key="7">
    <source>
        <dbReference type="EMBL" id="NSI65177.1"/>
    </source>
</evidence>
<reference evidence="6" key="1">
    <citation type="journal article" date="2020" name="Cell Host Microbe">
        <title>Functional and Genomic Variation between Human-Derived Isolates of Lachnospiraceae Reveals Inter- and Intra-Species Diversity.</title>
        <authorList>
            <person name="Sorbara M.T."/>
            <person name="Littmann E.R."/>
            <person name="Fontana E."/>
            <person name="Moody T.U."/>
            <person name="Kohout C.E."/>
            <person name="Gjonbalaj M."/>
            <person name="Eaton V."/>
            <person name="Seok R."/>
            <person name="Leiner I.M."/>
            <person name="Pamer E.G."/>
        </authorList>
    </citation>
    <scope>NUCLEOTIDE SEQUENCE</scope>
    <source>
        <strain evidence="7">MSK.11.9</strain>
        <strain evidence="6">MSK.22.53</strain>
    </source>
</reference>
<dbReference type="GO" id="GO:0003700">
    <property type="term" value="F:DNA-binding transcription factor activity"/>
    <property type="evidence" value="ECO:0007669"/>
    <property type="project" value="TreeGrafter"/>
</dbReference>
<keyword evidence="1" id="KW-0805">Transcription regulation</keyword>
<evidence type="ECO:0000313" key="6">
    <source>
        <dbReference type="EMBL" id="NSI19183.1"/>
    </source>
</evidence>
<dbReference type="InterPro" id="IPR000843">
    <property type="entry name" value="HTH_LacI"/>
</dbReference>
<dbReference type="CDD" id="cd01392">
    <property type="entry name" value="HTH_LacI"/>
    <property type="match status" value="1"/>
</dbReference>
<dbReference type="Proteomes" id="UP001296643">
    <property type="component" value="Unassembled WGS sequence"/>
</dbReference>
<dbReference type="SUPFAM" id="SSF53850">
    <property type="entry name" value="Periplasmic binding protein-like II"/>
    <property type="match status" value="1"/>
</dbReference>
<dbReference type="SUPFAM" id="SSF47413">
    <property type="entry name" value="lambda repressor-like DNA-binding domains"/>
    <property type="match status" value="1"/>
</dbReference>
<accession>A0A2N5NNU8</accession>
<dbReference type="InterPro" id="IPR006059">
    <property type="entry name" value="SBP"/>
</dbReference>
<dbReference type="Gene3D" id="3.40.190.10">
    <property type="entry name" value="Periplasmic binding protein-like II"/>
    <property type="match status" value="2"/>
</dbReference>
<dbReference type="RefSeq" id="WP_055168696.1">
    <property type="nucleotide sequence ID" value="NZ_CAXSNP010000017.1"/>
</dbReference>
<evidence type="ECO:0000259" key="4">
    <source>
        <dbReference type="PROSITE" id="PS50932"/>
    </source>
</evidence>
<evidence type="ECO:0000256" key="3">
    <source>
        <dbReference type="ARBA" id="ARBA00023163"/>
    </source>
</evidence>
<protein>
    <submittedName>
        <fullName evidence="5">Extracellular solute-binding protein</fullName>
    </submittedName>
</protein>
<keyword evidence="3" id="KW-0804">Transcription</keyword>
<gene>
    <name evidence="6" type="ORF">G4958_07465</name>
    <name evidence="7" type="ORF">G4981_07810</name>
    <name evidence="5" type="ORF">O4N78_11825</name>
</gene>
<evidence type="ECO:0000313" key="5">
    <source>
        <dbReference type="EMBL" id="MDE1204239.1"/>
    </source>
</evidence>
<comment type="caution">
    <text evidence="5">The sequence shown here is derived from an EMBL/GenBank/DDBJ whole genome shotgun (WGS) entry which is preliminary data.</text>
</comment>
<dbReference type="Pfam" id="PF13407">
    <property type="entry name" value="Peripla_BP_4"/>
    <property type="match status" value="1"/>
</dbReference>
<dbReference type="PANTHER" id="PTHR30146:SF154">
    <property type="entry name" value="TRANSCRIPTION REGULATOR, MEMBER OF GALR FAMILY"/>
    <property type="match status" value="1"/>
</dbReference>
<dbReference type="Gene3D" id="3.40.50.2300">
    <property type="match status" value="2"/>
</dbReference>
<dbReference type="EMBL" id="JAPZEG010000014">
    <property type="protein sequence ID" value="MDE1204239.1"/>
    <property type="molecule type" value="Genomic_DNA"/>
</dbReference>
<dbReference type="CDD" id="cd06267">
    <property type="entry name" value="PBP1_LacI_sugar_binding-like"/>
    <property type="match status" value="1"/>
</dbReference>
<dbReference type="PANTHER" id="PTHR30146">
    <property type="entry name" value="LACI-RELATED TRANSCRIPTIONAL REPRESSOR"/>
    <property type="match status" value="1"/>
</dbReference>
<proteinExistence type="predicted"/>
<dbReference type="InterPro" id="IPR028082">
    <property type="entry name" value="Peripla_BP_I"/>
</dbReference>
<keyword evidence="2" id="KW-0238">DNA-binding</keyword>
<dbReference type="AlphaFoldDB" id="A0A2N5NNU8"/>
<name>A0A2N5NNU8_MEDGN</name>
<dbReference type="SMART" id="SM00354">
    <property type="entry name" value="HTH_LACI"/>
    <property type="match status" value="1"/>
</dbReference>
<evidence type="ECO:0000256" key="1">
    <source>
        <dbReference type="ARBA" id="ARBA00023015"/>
    </source>
</evidence>
<reference evidence="6" key="2">
    <citation type="submission" date="2020-02" db="EMBL/GenBank/DDBJ databases">
        <authorList>
            <person name="Littmann E."/>
            <person name="Sorbara M."/>
        </authorList>
    </citation>
    <scope>NUCLEOTIDE SEQUENCE</scope>
    <source>
        <strain evidence="7">MSK.11.9</strain>
        <strain evidence="6">MSK.22.53</strain>
    </source>
</reference>
<dbReference type="Gene3D" id="1.10.260.40">
    <property type="entry name" value="lambda repressor-like DNA-binding domains"/>
    <property type="match status" value="1"/>
</dbReference>
<dbReference type="PROSITE" id="PS50932">
    <property type="entry name" value="HTH_LACI_2"/>
    <property type="match status" value="1"/>
</dbReference>
<evidence type="ECO:0000313" key="8">
    <source>
        <dbReference type="Proteomes" id="UP001149331"/>
    </source>
</evidence>
<dbReference type="EMBL" id="JAAIRY010000010">
    <property type="protein sequence ID" value="NSI65177.1"/>
    <property type="molecule type" value="Genomic_DNA"/>
</dbReference>
<dbReference type="PROSITE" id="PS00356">
    <property type="entry name" value="HTH_LACI_1"/>
    <property type="match status" value="1"/>
</dbReference>